<dbReference type="RefSeq" id="WP_126779849.1">
    <property type="nucleotide sequence ID" value="NZ_NGJU01000010.1"/>
</dbReference>
<proteinExistence type="predicted"/>
<dbReference type="SUPFAM" id="SSF48452">
    <property type="entry name" value="TPR-like"/>
    <property type="match status" value="2"/>
</dbReference>
<dbReference type="Gene3D" id="1.25.40.10">
    <property type="entry name" value="Tetratricopeptide repeat domain"/>
    <property type="match status" value="2"/>
</dbReference>
<dbReference type="AlphaFoldDB" id="A0A429ZP79"/>
<evidence type="ECO:0000313" key="2">
    <source>
        <dbReference type="EMBL" id="RST95478.1"/>
    </source>
</evidence>
<dbReference type="OrthoDB" id="2080803at2"/>
<dbReference type="PANTHER" id="PTHR12558:SF13">
    <property type="entry name" value="CELL DIVISION CYCLE PROTEIN 27 HOMOLOG"/>
    <property type="match status" value="1"/>
</dbReference>
<dbReference type="PROSITE" id="PS50005">
    <property type="entry name" value="TPR"/>
    <property type="match status" value="2"/>
</dbReference>
<dbReference type="GeneID" id="98568292"/>
<keyword evidence="1" id="KW-0802">TPR repeat</keyword>
<organism evidence="2 3">
    <name type="scientific">Vagococcus salmoninarum</name>
    <dbReference type="NCBI Taxonomy" id="2739"/>
    <lineage>
        <taxon>Bacteria</taxon>
        <taxon>Bacillati</taxon>
        <taxon>Bacillota</taxon>
        <taxon>Bacilli</taxon>
        <taxon>Lactobacillales</taxon>
        <taxon>Enterococcaceae</taxon>
        <taxon>Vagococcus</taxon>
    </lineage>
</organism>
<dbReference type="InterPro" id="IPR011990">
    <property type="entry name" value="TPR-like_helical_dom_sf"/>
</dbReference>
<dbReference type="Pfam" id="PF13181">
    <property type="entry name" value="TPR_8"/>
    <property type="match status" value="1"/>
</dbReference>
<dbReference type="InterPro" id="IPR019734">
    <property type="entry name" value="TPR_rpt"/>
</dbReference>
<dbReference type="SMART" id="SM00028">
    <property type="entry name" value="TPR"/>
    <property type="match status" value="6"/>
</dbReference>
<gene>
    <name evidence="2" type="ORF">CBF35_07920</name>
</gene>
<dbReference type="PANTHER" id="PTHR12558">
    <property type="entry name" value="CELL DIVISION CYCLE 16,23,27"/>
    <property type="match status" value="1"/>
</dbReference>
<evidence type="ECO:0000313" key="3">
    <source>
        <dbReference type="Proteomes" id="UP000287239"/>
    </source>
</evidence>
<feature type="repeat" description="TPR" evidence="1">
    <location>
        <begin position="33"/>
        <end position="66"/>
    </location>
</feature>
<protein>
    <recommendedName>
        <fullName evidence="4">Tetratricopeptide repeat protein</fullName>
    </recommendedName>
</protein>
<feature type="repeat" description="TPR" evidence="1">
    <location>
        <begin position="205"/>
        <end position="238"/>
    </location>
</feature>
<keyword evidence="3" id="KW-1185">Reference proteome</keyword>
<accession>A0A429ZP79</accession>
<evidence type="ECO:0008006" key="4">
    <source>
        <dbReference type="Google" id="ProtNLM"/>
    </source>
</evidence>
<comment type="caution">
    <text evidence="2">The sequence shown here is derived from an EMBL/GenBank/DDBJ whole genome shotgun (WGS) entry which is preliminary data.</text>
</comment>
<dbReference type="Pfam" id="PF14559">
    <property type="entry name" value="TPR_19"/>
    <property type="match status" value="1"/>
</dbReference>
<evidence type="ECO:0000256" key="1">
    <source>
        <dbReference type="PROSITE-ProRule" id="PRU00339"/>
    </source>
</evidence>
<sequence>MNSYSQKMLDAIKENDLVEAQLAFENALREDQPEFLVELGEQLFALGFLEEAQEVFEQLVTLFPEEASLLITLAEIAIENDELETAFNYLEKIAKDDPSYVESLLVTADIYQIMGVPEVSEKKIKEAQKLMPGEPVLDLALAELLFVNDKFLEAIRLYEQLLNQDLEQMAHIDLYDRLGTSLSMIGEFEEAIPYLEKSLEEEQTDHVLFRLGVTYIQLGEREKAITYLEQLRLLNPTYETLYLPLASALLDENQHLEAEKVMAEGLAQNPYSVDLYHLASDNAFRLGKQADAEEYMRKAISLEEDKEFSMIKLANLLLVEERFEEVVDTLSEFASQDQPQAHWSLAKAYNGLEDFKQAGLHYEKAFEGLKEEPEFLKDYGIYLREEGQNDQAQLVLEAYLLHVPGDTEVYDLLER</sequence>
<dbReference type="EMBL" id="NGJU01000010">
    <property type="protein sequence ID" value="RST95478.1"/>
    <property type="molecule type" value="Genomic_DNA"/>
</dbReference>
<reference evidence="2 3" key="1">
    <citation type="submission" date="2017-05" db="EMBL/GenBank/DDBJ databases">
        <title>Vagococcus spp. assemblies.</title>
        <authorList>
            <person name="Gulvik C.A."/>
        </authorList>
    </citation>
    <scope>NUCLEOTIDE SEQUENCE [LARGE SCALE GENOMIC DNA]</scope>
    <source>
        <strain evidence="2 3">NCFB 2777</strain>
    </source>
</reference>
<dbReference type="Proteomes" id="UP000287239">
    <property type="component" value="Unassembled WGS sequence"/>
</dbReference>
<name>A0A429ZP79_9ENTE</name>
<dbReference type="Pfam" id="PF25058">
    <property type="entry name" value="ARM_TT21"/>
    <property type="match status" value="1"/>
</dbReference>